<feature type="transmembrane region" description="Helical" evidence="1">
    <location>
        <begin position="166"/>
        <end position="185"/>
    </location>
</feature>
<keyword evidence="1" id="KW-0812">Transmembrane</keyword>
<feature type="domain" description="DUF6533" evidence="2">
    <location>
        <begin position="18"/>
        <end position="61"/>
    </location>
</feature>
<name>A0A8H5GH42_9AGAR</name>
<feature type="transmembrane region" description="Helical" evidence="1">
    <location>
        <begin position="85"/>
        <end position="106"/>
    </location>
</feature>
<feature type="transmembrane region" description="Helical" evidence="1">
    <location>
        <begin position="18"/>
        <end position="35"/>
    </location>
</feature>
<dbReference type="OrthoDB" id="2686513at2759"/>
<keyword evidence="1" id="KW-1133">Transmembrane helix</keyword>
<evidence type="ECO:0000313" key="4">
    <source>
        <dbReference type="Proteomes" id="UP000559256"/>
    </source>
</evidence>
<dbReference type="InterPro" id="IPR045340">
    <property type="entry name" value="DUF6533"/>
</dbReference>
<organism evidence="3 4">
    <name type="scientific">Tetrapyrgos nigripes</name>
    <dbReference type="NCBI Taxonomy" id="182062"/>
    <lineage>
        <taxon>Eukaryota</taxon>
        <taxon>Fungi</taxon>
        <taxon>Dikarya</taxon>
        <taxon>Basidiomycota</taxon>
        <taxon>Agaricomycotina</taxon>
        <taxon>Agaricomycetes</taxon>
        <taxon>Agaricomycetidae</taxon>
        <taxon>Agaricales</taxon>
        <taxon>Marasmiineae</taxon>
        <taxon>Marasmiaceae</taxon>
        <taxon>Tetrapyrgos</taxon>
    </lineage>
</organism>
<feature type="transmembrane region" description="Helical" evidence="1">
    <location>
        <begin position="118"/>
        <end position="138"/>
    </location>
</feature>
<accession>A0A8H5GH42</accession>
<sequence>MIDSVDASTLYDFRLDNYFHLFAIMILYYDYLLTLDDEIELVWKTPLRKSHLLFFVNRYLPYVGSVAVTWSLFDPSLSDASCQVLFSYRNGYVIFIQCFGGALLSQRVYAMYGCSRQILTFLIGFALIMIGAASFLTFSHNNSVTPFMTKEGCHAPLDATVSLQVASAWEALFVYDLVLLGFTLFRARQNAYDGTQMLGSIGGRVSLMQVLVSDGSLYFVVVDLSNAINIVSFYASLSPSNYSVLTQLFMPGYFTGFQGRSSDVCELRLSLHDVKTDAKLAGSQQRDGMEFFLQS</sequence>
<comment type="caution">
    <text evidence="3">The sequence shown here is derived from an EMBL/GenBank/DDBJ whole genome shotgun (WGS) entry which is preliminary data.</text>
</comment>
<evidence type="ECO:0000313" key="3">
    <source>
        <dbReference type="EMBL" id="KAF5364676.1"/>
    </source>
</evidence>
<dbReference type="Proteomes" id="UP000559256">
    <property type="component" value="Unassembled WGS sequence"/>
</dbReference>
<reference evidence="3 4" key="1">
    <citation type="journal article" date="2020" name="ISME J.">
        <title>Uncovering the hidden diversity of litter-decomposition mechanisms in mushroom-forming fungi.</title>
        <authorList>
            <person name="Floudas D."/>
            <person name="Bentzer J."/>
            <person name="Ahren D."/>
            <person name="Johansson T."/>
            <person name="Persson P."/>
            <person name="Tunlid A."/>
        </authorList>
    </citation>
    <scope>NUCLEOTIDE SEQUENCE [LARGE SCALE GENOMIC DNA]</scope>
    <source>
        <strain evidence="3 4">CBS 291.85</strain>
    </source>
</reference>
<keyword evidence="1" id="KW-0472">Membrane</keyword>
<feature type="transmembrane region" description="Helical" evidence="1">
    <location>
        <begin position="56"/>
        <end position="73"/>
    </location>
</feature>
<proteinExistence type="predicted"/>
<dbReference type="EMBL" id="JAACJM010000032">
    <property type="protein sequence ID" value="KAF5364676.1"/>
    <property type="molecule type" value="Genomic_DNA"/>
</dbReference>
<keyword evidence="4" id="KW-1185">Reference proteome</keyword>
<evidence type="ECO:0000256" key="1">
    <source>
        <dbReference type="SAM" id="Phobius"/>
    </source>
</evidence>
<evidence type="ECO:0000259" key="2">
    <source>
        <dbReference type="Pfam" id="PF20151"/>
    </source>
</evidence>
<dbReference type="Pfam" id="PF20151">
    <property type="entry name" value="DUF6533"/>
    <property type="match status" value="1"/>
</dbReference>
<gene>
    <name evidence="3" type="ORF">D9758_005593</name>
</gene>
<dbReference type="AlphaFoldDB" id="A0A8H5GH42"/>
<protein>
    <recommendedName>
        <fullName evidence="2">DUF6533 domain-containing protein</fullName>
    </recommendedName>
</protein>